<organism evidence="5 6">
    <name type="scientific">Venatoribacter cucullus</name>
    <dbReference type="NCBI Taxonomy" id="2661630"/>
    <lineage>
        <taxon>Bacteria</taxon>
        <taxon>Pseudomonadati</taxon>
        <taxon>Pseudomonadota</taxon>
        <taxon>Gammaproteobacteria</taxon>
        <taxon>Oceanospirillales</taxon>
        <taxon>Oceanospirillaceae</taxon>
        <taxon>Venatoribacter</taxon>
    </lineage>
</organism>
<dbReference type="PROSITE" id="PS50893">
    <property type="entry name" value="ABC_TRANSPORTER_2"/>
    <property type="match status" value="2"/>
</dbReference>
<dbReference type="CDD" id="cd00267">
    <property type="entry name" value="ABC_ATPase"/>
    <property type="match status" value="1"/>
</dbReference>
<feature type="domain" description="ABC transporter" evidence="4">
    <location>
        <begin position="11"/>
        <end position="236"/>
    </location>
</feature>
<feature type="domain" description="ABC transporter" evidence="4">
    <location>
        <begin position="258"/>
        <end position="485"/>
    </location>
</feature>
<dbReference type="KEGG" id="vcw:GJQ55_11400"/>
<dbReference type="InterPro" id="IPR003439">
    <property type="entry name" value="ABC_transporter-like_ATP-bd"/>
</dbReference>
<dbReference type="GO" id="GO:0042626">
    <property type="term" value="F:ATPase-coupled transmembrane transporter activity"/>
    <property type="evidence" value="ECO:0007669"/>
    <property type="project" value="TreeGrafter"/>
</dbReference>
<keyword evidence="1" id="KW-0813">Transport</keyword>
<keyword evidence="3 5" id="KW-0067">ATP-binding</keyword>
<dbReference type="SMART" id="SM00382">
    <property type="entry name" value="AAA"/>
    <property type="match status" value="2"/>
</dbReference>
<reference evidence="5 6" key="1">
    <citation type="submission" date="2019-11" db="EMBL/GenBank/DDBJ databases">
        <title>Venatorbacter sp. nov. a predator of Campylobacter and other Gram-negative bacteria.</title>
        <authorList>
            <person name="Saeedi A."/>
            <person name="Cummings N.J."/>
            <person name="Connerton I.F."/>
            <person name="Connerton P.L."/>
        </authorList>
    </citation>
    <scope>NUCLEOTIDE SEQUENCE [LARGE SCALE GENOMIC DNA]</scope>
    <source>
        <strain evidence="5">XL5</strain>
    </source>
</reference>
<evidence type="ECO:0000256" key="3">
    <source>
        <dbReference type="ARBA" id="ARBA00022840"/>
    </source>
</evidence>
<dbReference type="Proteomes" id="UP000596074">
    <property type="component" value="Chromosome"/>
</dbReference>
<dbReference type="EMBL" id="CP046056">
    <property type="protein sequence ID" value="QQD25039.1"/>
    <property type="molecule type" value="Genomic_DNA"/>
</dbReference>
<keyword evidence="6" id="KW-1185">Reference proteome</keyword>
<gene>
    <name evidence="5" type="primary">modF</name>
    <name evidence="5" type="ORF">GJQ55_11400</name>
</gene>
<evidence type="ECO:0000313" key="6">
    <source>
        <dbReference type="Proteomes" id="UP000596074"/>
    </source>
</evidence>
<evidence type="ECO:0000259" key="4">
    <source>
        <dbReference type="PROSITE" id="PS50893"/>
    </source>
</evidence>
<accession>A0A9X7V3M7</accession>
<protein>
    <submittedName>
        <fullName evidence="5">Molybdate ABC transporter ATP-binding protein ModF</fullName>
    </submittedName>
</protein>
<dbReference type="Pfam" id="PF00005">
    <property type="entry name" value="ABC_tran"/>
    <property type="match status" value="2"/>
</dbReference>
<dbReference type="InterPro" id="IPR027417">
    <property type="entry name" value="P-loop_NTPase"/>
</dbReference>
<dbReference type="Gene3D" id="3.40.50.300">
    <property type="entry name" value="P-loop containing nucleotide triphosphate hydrolases"/>
    <property type="match status" value="2"/>
</dbReference>
<dbReference type="InterPro" id="IPR017871">
    <property type="entry name" value="ABC_transporter-like_CS"/>
</dbReference>
<evidence type="ECO:0000313" key="5">
    <source>
        <dbReference type="EMBL" id="QQD25039.1"/>
    </source>
</evidence>
<dbReference type="NCBIfam" id="NF008186">
    <property type="entry name" value="PRK10938.1"/>
    <property type="match status" value="1"/>
</dbReference>
<dbReference type="SUPFAM" id="SSF52540">
    <property type="entry name" value="P-loop containing nucleoside triphosphate hydrolases"/>
    <property type="match status" value="2"/>
</dbReference>
<keyword evidence="2" id="KW-0547">Nucleotide-binding</keyword>
<dbReference type="AlphaFoldDB" id="A0A9X7V3M7"/>
<name>A0A9X7V3M7_9GAMM</name>
<sequence>MASGLRGLSSVQFSAIKARLYDGRFLSVPQWNIQPGECWAITGTNGSGKTVLSMLTADQVVLSHGEAMNLPARVAFVSLEAQARQIELERKEDESDITDEPDKGTLIRDYLAPLAKVQHLIDFLQVGHLLDSGFRALSTGESRKVLLIRALQDQPDLLVLDEPLEGLDQLSRERVLQLLTEQQAAGQAMLWVANRLDEIPSWITHLAFMHDAELLCQGHKDDVLARPEVQGLMHFNRPLGDFPAAPNADTLPADQPLVRMVNTRIRYDERVLFSDLNWEIKPGCHWAIQGPNGCGKTSLLQLITGDNPQCYSNELYLFGMRRGRGESIWDIKKHIGIVSSALQWEYRASTNVLTTVISGLYDSIGLYRSSGDDDKQLALRWLELIGLRHKANQSLQHLSYGEQRLVLIARALIKQPPLLILDEPCQGLDDPSRHLVLAFIARLAEQQKITLLYVTHHADEIPAAIQQRLFFRMQDGASRIEISRQ</sequence>
<dbReference type="PROSITE" id="PS00211">
    <property type="entry name" value="ABC_TRANSPORTER_1"/>
    <property type="match status" value="1"/>
</dbReference>
<evidence type="ECO:0000256" key="2">
    <source>
        <dbReference type="ARBA" id="ARBA00022741"/>
    </source>
</evidence>
<dbReference type="PANTHER" id="PTHR43553:SF3">
    <property type="entry name" value="ABC TRANSPORTER ATP-BINDING PROTEIN MODF"/>
    <property type="match status" value="1"/>
</dbReference>
<dbReference type="PANTHER" id="PTHR43553">
    <property type="entry name" value="HEAVY METAL TRANSPORTER"/>
    <property type="match status" value="1"/>
</dbReference>
<dbReference type="GO" id="GO:0005524">
    <property type="term" value="F:ATP binding"/>
    <property type="evidence" value="ECO:0007669"/>
    <property type="project" value="UniProtKB-KW"/>
</dbReference>
<evidence type="ECO:0000256" key="1">
    <source>
        <dbReference type="ARBA" id="ARBA00022448"/>
    </source>
</evidence>
<dbReference type="InterPro" id="IPR050095">
    <property type="entry name" value="ECF_ABC_transporter_ATP-bd"/>
</dbReference>
<proteinExistence type="predicted"/>
<dbReference type="InterPro" id="IPR003593">
    <property type="entry name" value="AAA+_ATPase"/>
</dbReference>
<dbReference type="GO" id="GO:0043190">
    <property type="term" value="C:ATP-binding cassette (ABC) transporter complex"/>
    <property type="evidence" value="ECO:0007669"/>
    <property type="project" value="TreeGrafter"/>
</dbReference>
<dbReference type="GO" id="GO:0016887">
    <property type="term" value="F:ATP hydrolysis activity"/>
    <property type="evidence" value="ECO:0007669"/>
    <property type="project" value="InterPro"/>
</dbReference>